<evidence type="ECO:0000256" key="2">
    <source>
        <dbReference type="ARBA" id="ARBA00023002"/>
    </source>
</evidence>
<accession>A0ABQ4BR26</accession>
<proteinExistence type="inferred from homology"/>
<dbReference type="Gene3D" id="3.40.50.720">
    <property type="entry name" value="NAD(P)-binding Rossmann-like Domain"/>
    <property type="match status" value="1"/>
</dbReference>
<dbReference type="CDD" id="cd05233">
    <property type="entry name" value="SDR_c"/>
    <property type="match status" value="1"/>
</dbReference>
<dbReference type="SUPFAM" id="SSF51735">
    <property type="entry name" value="NAD(P)-binding Rossmann-fold domains"/>
    <property type="match status" value="1"/>
</dbReference>
<evidence type="ECO:0008006" key="5">
    <source>
        <dbReference type="Google" id="ProtNLM"/>
    </source>
</evidence>
<sequence>MVDAAVARGGPHVLVNNAGGWTAGEQQYPWAAPDDWIASIALNLTAPMLLTQLVLEPMRRLGGGAIVTIGSSAGSGEAAYGSPEYAATKAGLVRLTTSLSGLDAEHGVRVMCAVPDWIGLERAQAQLAARTPADRAATPPLIPPADVVAVVLDLISTGRGGTVVELWGGQEPITRQPG</sequence>
<gene>
    <name evidence="3" type="ORF">Apa02nite_092460</name>
</gene>
<evidence type="ECO:0000313" key="4">
    <source>
        <dbReference type="Proteomes" id="UP000624709"/>
    </source>
</evidence>
<dbReference type="InterPro" id="IPR020904">
    <property type="entry name" value="Sc_DH/Rdtase_CS"/>
</dbReference>
<comment type="caution">
    <text evidence="3">The sequence shown here is derived from an EMBL/GenBank/DDBJ whole genome shotgun (WGS) entry which is preliminary data.</text>
</comment>
<protein>
    <recommendedName>
        <fullName evidence="5">3-oxoacyl-[acyl-carrier protein] reductase</fullName>
    </recommendedName>
</protein>
<dbReference type="Pfam" id="PF00106">
    <property type="entry name" value="adh_short"/>
    <property type="match status" value="1"/>
</dbReference>
<keyword evidence="2" id="KW-0560">Oxidoreductase</keyword>
<dbReference type="PRINTS" id="PR00080">
    <property type="entry name" value="SDRFAMILY"/>
</dbReference>
<dbReference type="PROSITE" id="PS00061">
    <property type="entry name" value="ADH_SHORT"/>
    <property type="match status" value="1"/>
</dbReference>
<dbReference type="PANTHER" id="PTHR42760">
    <property type="entry name" value="SHORT-CHAIN DEHYDROGENASES/REDUCTASES FAMILY MEMBER"/>
    <property type="match status" value="1"/>
</dbReference>
<organism evidence="3 4">
    <name type="scientific">Actinoplanes palleronii</name>
    <dbReference type="NCBI Taxonomy" id="113570"/>
    <lineage>
        <taxon>Bacteria</taxon>
        <taxon>Bacillati</taxon>
        <taxon>Actinomycetota</taxon>
        <taxon>Actinomycetes</taxon>
        <taxon>Micromonosporales</taxon>
        <taxon>Micromonosporaceae</taxon>
        <taxon>Actinoplanes</taxon>
    </lineage>
</organism>
<evidence type="ECO:0000313" key="3">
    <source>
        <dbReference type="EMBL" id="GIE73138.1"/>
    </source>
</evidence>
<dbReference type="PANTHER" id="PTHR42760:SF133">
    <property type="entry name" value="3-OXOACYL-[ACYL-CARRIER-PROTEIN] REDUCTASE"/>
    <property type="match status" value="1"/>
</dbReference>
<keyword evidence="4" id="KW-1185">Reference proteome</keyword>
<dbReference type="InterPro" id="IPR002347">
    <property type="entry name" value="SDR_fam"/>
</dbReference>
<dbReference type="PRINTS" id="PR00081">
    <property type="entry name" value="GDHRDH"/>
</dbReference>
<evidence type="ECO:0000256" key="1">
    <source>
        <dbReference type="ARBA" id="ARBA00006484"/>
    </source>
</evidence>
<dbReference type="EMBL" id="BOMS01000165">
    <property type="protein sequence ID" value="GIE73138.1"/>
    <property type="molecule type" value="Genomic_DNA"/>
</dbReference>
<name>A0ABQ4BR26_9ACTN</name>
<reference evidence="3 4" key="1">
    <citation type="submission" date="2021-01" db="EMBL/GenBank/DDBJ databases">
        <title>Whole genome shotgun sequence of Actinoplanes palleronii NBRC 14916.</title>
        <authorList>
            <person name="Komaki H."/>
            <person name="Tamura T."/>
        </authorList>
    </citation>
    <scope>NUCLEOTIDE SEQUENCE [LARGE SCALE GENOMIC DNA]</scope>
    <source>
        <strain evidence="3 4">NBRC 14916</strain>
    </source>
</reference>
<comment type="similarity">
    <text evidence="1">Belongs to the short-chain dehydrogenases/reductases (SDR) family.</text>
</comment>
<dbReference type="Proteomes" id="UP000624709">
    <property type="component" value="Unassembled WGS sequence"/>
</dbReference>
<dbReference type="InterPro" id="IPR036291">
    <property type="entry name" value="NAD(P)-bd_dom_sf"/>
</dbReference>